<proteinExistence type="predicted"/>
<dbReference type="AlphaFoldDB" id="A0A5S5DB79"/>
<accession>A0A5S5DB79</accession>
<keyword evidence="1" id="KW-1133">Transmembrane helix</keyword>
<reference evidence="2 3" key="1">
    <citation type="submission" date="2019-07" db="EMBL/GenBank/DDBJ databases">
        <title>Genomic Encyclopedia of Archaeal and Bacterial Type Strains, Phase II (KMG-II): from individual species to whole genera.</title>
        <authorList>
            <person name="Goeker M."/>
        </authorList>
    </citation>
    <scope>NUCLEOTIDE SEQUENCE [LARGE SCALE GENOMIC DNA]</scope>
    <source>
        <strain evidence="2 3">DSM 18850</strain>
    </source>
</reference>
<organism evidence="2 3">
    <name type="scientific">Sphingobacterium allocomposti</name>
    <dbReference type="NCBI Taxonomy" id="415956"/>
    <lineage>
        <taxon>Bacteria</taxon>
        <taxon>Pseudomonadati</taxon>
        <taxon>Bacteroidota</taxon>
        <taxon>Sphingobacteriia</taxon>
        <taxon>Sphingobacteriales</taxon>
        <taxon>Sphingobacteriaceae</taxon>
        <taxon>Sphingobacterium</taxon>
    </lineage>
</organism>
<sequence>MRYYLFDADRNLLNTVFIEYPQANLVFFAIIINFRGGKMHKRCLRAETTVCLFFGWPRAWKRGRFARVDIRK</sequence>
<evidence type="ECO:0000313" key="2">
    <source>
        <dbReference type="EMBL" id="TYP92945.1"/>
    </source>
</evidence>
<name>A0A5S5DB79_9SPHI</name>
<gene>
    <name evidence="2" type="ORF">BC792_11547</name>
</gene>
<keyword evidence="1" id="KW-0472">Membrane</keyword>
<evidence type="ECO:0000313" key="3">
    <source>
        <dbReference type="Proteomes" id="UP000325105"/>
    </source>
</evidence>
<dbReference type="Proteomes" id="UP000325105">
    <property type="component" value="Unassembled WGS sequence"/>
</dbReference>
<protein>
    <submittedName>
        <fullName evidence="2">Uncharacterized protein</fullName>
    </submittedName>
</protein>
<feature type="transmembrane region" description="Helical" evidence="1">
    <location>
        <begin position="12"/>
        <end position="32"/>
    </location>
</feature>
<comment type="caution">
    <text evidence="2">The sequence shown here is derived from an EMBL/GenBank/DDBJ whole genome shotgun (WGS) entry which is preliminary data.</text>
</comment>
<dbReference type="EMBL" id="VNHX01000015">
    <property type="protein sequence ID" value="TYP92945.1"/>
    <property type="molecule type" value="Genomic_DNA"/>
</dbReference>
<evidence type="ECO:0000256" key="1">
    <source>
        <dbReference type="SAM" id="Phobius"/>
    </source>
</evidence>
<keyword evidence="3" id="KW-1185">Reference proteome</keyword>
<keyword evidence="1" id="KW-0812">Transmembrane</keyword>